<dbReference type="GO" id="GO:0006412">
    <property type="term" value="P:translation"/>
    <property type="evidence" value="ECO:0007669"/>
    <property type="project" value="InterPro"/>
</dbReference>
<sequence length="170" mass="19834">MKFNKNVTSSKRKNRQRYFNAPSHIRRKLMSAPLSKELRSKYNVRSMPIRKDDEVQLVRGHHKGSQTGKVVAVYRSKYVIHVERIQREKANGATVYVNLHPSKVAITKLKLDRNRKDLLDRKARGRLRGRREGQVHRGLTRRRTELSGHAEHFYLPVSCARDCQANFTSC</sequence>
<accession>A0A1I8GE18</accession>
<name>A0A1I8GE18_9PLAT</name>
<protein>
    <submittedName>
        <fullName evidence="6">KOW domain-containing protein</fullName>
    </submittedName>
</protein>
<reference evidence="6" key="1">
    <citation type="submission" date="2016-11" db="UniProtKB">
        <authorList>
            <consortium name="WormBaseParasite"/>
        </authorList>
    </citation>
    <scope>IDENTIFICATION</scope>
</reference>
<keyword evidence="5" id="KW-1185">Reference proteome</keyword>
<dbReference type="Pfam" id="PF16906">
    <property type="entry name" value="Ribosomal_L26"/>
    <property type="match status" value="1"/>
</dbReference>
<evidence type="ECO:0000256" key="1">
    <source>
        <dbReference type="ARBA" id="ARBA00010618"/>
    </source>
</evidence>
<comment type="similarity">
    <text evidence="1">Belongs to the universal ribosomal protein uL24 family.</text>
</comment>
<evidence type="ECO:0000259" key="4">
    <source>
        <dbReference type="Pfam" id="PF00467"/>
    </source>
</evidence>
<dbReference type="InterPro" id="IPR008991">
    <property type="entry name" value="Translation_prot_SH3-like_sf"/>
</dbReference>
<dbReference type="Proteomes" id="UP000095280">
    <property type="component" value="Unplaced"/>
</dbReference>
<dbReference type="SUPFAM" id="SSF50104">
    <property type="entry name" value="Translation proteins SH3-like domain"/>
    <property type="match status" value="1"/>
</dbReference>
<evidence type="ECO:0000313" key="6">
    <source>
        <dbReference type="WBParaSite" id="maker-uti_cns_0001633-snap-gene-0.4-mRNA-1"/>
    </source>
</evidence>
<dbReference type="InterPro" id="IPR005756">
    <property type="entry name" value="Ribosomal_uL24_euk/arc"/>
</dbReference>
<dbReference type="WBParaSite" id="maker-uti_cns_0001633-snap-gene-0.4-mRNA-1">
    <property type="protein sequence ID" value="maker-uti_cns_0001633-snap-gene-0.4-mRNA-1"/>
    <property type="gene ID" value="maker-uti_cns_0001633-snap-gene-0.4"/>
</dbReference>
<dbReference type="GO" id="GO:0015934">
    <property type="term" value="C:large ribosomal subunit"/>
    <property type="evidence" value="ECO:0007669"/>
    <property type="project" value="InterPro"/>
</dbReference>
<evidence type="ECO:0000313" key="5">
    <source>
        <dbReference type="Proteomes" id="UP000095280"/>
    </source>
</evidence>
<dbReference type="Gene3D" id="2.30.30.30">
    <property type="match status" value="1"/>
</dbReference>
<dbReference type="GO" id="GO:0003735">
    <property type="term" value="F:structural constituent of ribosome"/>
    <property type="evidence" value="ECO:0007669"/>
    <property type="project" value="InterPro"/>
</dbReference>
<feature type="domain" description="KOW" evidence="4">
    <location>
        <begin position="51"/>
        <end position="83"/>
    </location>
</feature>
<dbReference type="PANTHER" id="PTHR11143">
    <property type="entry name" value="60S RIBOSOMAL PROTEIN L26 FAMILY MEMBER"/>
    <property type="match status" value="1"/>
</dbReference>
<evidence type="ECO:0000256" key="2">
    <source>
        <dbReference type="ARBA" id="ARBA00022980"/>
    </source>
</evidence>
<dbReference type="Pfam" id="PF00467">
    <property type="entry name" value="KOW"/>
    <property type="match status" value="1"/>
</dbReference>
<keyword evidence="3" id="KW-0687">Ribonucleoprotein</keyword>
<evidence type="ECO:0000256" key="3">
    <source>
        <dbReference type="ARBA" id="ARBA00023274"/>
    </source>
</evidence>
<dbReference type="InterPro" id="IPR014722">
    <property type="entry name" value="Rib_uL2_dom2"/>
</dbReference>
<dbReference type="GO" id="GO:0003723">
    <property type="term" value="F:RNA binding"/>
    <property type="evidence" value="ECO:0007669"/>
    <property type="project" value="InterPro"/>
</dbReference>
<dbReference type="HAMAP" id="MF_01326_A">
    <property type="entry name" value="Ribosomal_uL24_A"/>
    <property type="match status" value="1"/>
</dbReference>
<proteinExistence type="inferred from homology"/>
<dbReference type="InterPro" id="IPR041988">
    <property type="entry name" value="Ribosomal_uL24_KOW"/>
</dbReference>
<dbReference type="CDD" id="cd06089">
    <property type="entry name" value="KOW_RPL26"/>
    <property type="match status" value="1"/>
</dbReference>
<dbReference type="NCBIfam" id="TIGR01080">
    <property type="entry name" value="rplX_A_E"/>
    <property type="match status" value="1"/>
</dbReference>
<dbReference type="AlphaFoldDB" id="A0A1I8GE18"/>
<organism evidence="5 6">
    <name type="scientific">Macrostomum lignano</name>
    <dbReference type="NCBI Taxonomy" id="282301"/>
    <lineage>
        <taxon>Eukaryota</taxon>
        <taxon>Metazoa</taxon>
        <taxon>Spiralia</taxon>
        <taxon>Lophotrochozoa</taxon>
        <taxon>Platyhelminthes</taxon>
        <taxon>Rhabditophora</taxon>
        <taxon>Macrostomorpha</taxon>
        <taxon>Macrostomida</taxon>
        <taxon>Macrostomidae</taxon>
        <taxon>Macrostomum</taxon>
    </lineage>
</organism>
<keyword evidence="2" id="KW-0689">Ribosomal protein</keyword>
<dbReference type="FunFam" id="2.30.30.30:FF:000009">
    <property type="entry name" value="60S ribosomal protein L26"/>
    <property type="match status" value="1"/>
</dbReference>
<dbReference type="InterPro" id="IPR005824">
    <property type="entry name" value="KOW"/>
</dbReference>